<evidence type="ECO:0000313" key="2">
    <source>
        <dbReference type="EMBL" id="GAA0389071.1"/>
    </source>
</evidence>
<name>A0ABN0YAI0_9ACTN</name>
<evidence type="ECO:0000313" key="3">
    <source>
        <dbReference type="Proteomes" id="UP001500879"/>
    </source>
</evidence>
<dbReference type="Pfam" id="PF19054">
    <property type="entry name" value="DUF5753"/>
    <property type="match status" value="1"/>
</dbReference>
<dbReference type="CDD" id="cd00093">
    <property type="entry name" value="HTH_XRE"/>
    <property type="match status" value="1"/>
</dbReference>
<evidence type="ECO:0000259" key="1">
    <source>
        <dbReference type="PROSITE" id="PS50943"/>
    </source>
</evidence>
<dbReference type="InterPro" id="IPR010982">
    <property type="entry name" value="Lambda_DNA-bd_dom_sf"/>
</dbReference>
<dbReference type="EMBL" id="BAAABX010000007">
    <property type="protein sequence ID" value="GAA0389071.1"/>
    <property type="molecule type" value="Genomic_DNA"/>
</dbReference>
<dbReference type="Gene3D" id="1.10.260.40">
    <property type="entry name" value="lambda repressor-like DNA-binding domains"/>
    <property type="match status" value="1"/>
</dbReference>
<dbReference type="Pfam" id="PF13560">
    <property type="entry name" value="HTH_31"/>
    <property type="match status" value="1"/>
</dbReference>
<dbReference type="RefSeq" id="WP_344019701.1">
    <property type="nucleotide sequence ID" value="NZ_BAAABX010000007.1"/>
</dbReference>
<protein>
    <submittedName>
        <fullName evidence="2">Helix-turn-helix transcriptional regulator</fullName>
    </submittedName>
</protein>
<dbReference type="PROSITE" id="PS50943">
    <property type="entry name" value="HTH_CROC1"/>
    <property type="match status" value="1"/>
</dbReference>
<dbReference type="SUPFAM" id="SSF47413">
    <property type="entry name" value="lambda repressor-like DNA-binding domains"/>
    <property type="match status" value="1"/>
</dbReference>
<feature type="domain" description="HTH cro/C1-type" evidence="1">
    <location>
        <begin position="19"/>
        <end position="73"/>
    </location>
</feature>
<dbReference type="Proteomes" id="UP001500879">
    <property type="component" value="Unassembled WGS sequence"/>
</dbReference>
<organism evidence="2 3">
    <name type="scientific">Streptomyces luteireticuli</name>
    <dbReference type="NCBI Taxonomy" id="173858"/>
    <lineage>
        <taxon>Bacteria</taxon>
        <taxon>Bacillati</taxon>
        <taxon>Actinomycetota</taxon>
        <taxon>Actinomycetes</taxon>
        <taxon>Kitasatosporales</taxon>
        <taxon>Streptomycetaceae</taxon>
        <taxon>Streptomyces</taxon>
    </lineage>
</organism>
<gene>
    <name evidence="2" type="ORF">GCM10010357_07230</name>
</gene>
<sequence length="272" mass="30563">MPKSPNSSGSRSSQYGTEVREWRLLRGLSQRELGAGARYGQSYVAMIESGDRIGSPEFATHCDEVFGTPGTFLRLWKRASRRGHPEWFLPYLELEARATQILDFSSYLVLGMLQTEKYAHALFRASAPREDLDVTAEKVAALVRRRDVLDREAPPLVWVILDESCLRRTVGSPSTTREQLAHLLELSESPHITLQVLPFDTGAPPAGESFTLLKFEEQPTALYTEAQGMGRVIDSATHVMTAEEIYERLRADALSPENSINELRKAMEELPR</sequence>
<dbReference type="SMART" id="SM00530">
    <property type="entry name" value="HTH_XRE"/>
    <property type="match status" value="1"/>
</dbReference>
<proteinExistence type="predicted"/>
<reference evidence="2 3" key="1">
    <citation type="journal article" date="2019" name="Int. J. Syst. Evol. Microbiol.">
        <title>The Global Catalogue of Microorganisms (GCM) 10K type strain sequencing project: providing services to taxonomists for standard genome sequencing and annotation.</title>
        <authorList>
            <consortium name="The Broad Institute Genomics Platform"/>
            <consortium name="The Broad Institute Genome Sequencing Center for Infectious Disease"/>
            <person name="Wu L."/>
            <person name="Ma J."/>
        </authorList>
    </citation>
    <scope>NUCLEOTIDE SEQUENCE [LARGE SCALE GENOMIC DNA]</scope>
    <source>
        <strain evidence="2 3">JCM 4788</strain>
    </source>
</reference>
<comment type="caution">
    <text evidence="2">The sequence shown here is derived from an EMBL/GenBank/DDBJ whole genome shotgun (WGS) entry which is preliminary data.</text>
</comment>
<dbReference type="InterPro" id="IPR001387">
    <property type="entry name" value="Cro/C1-type_HTH"/>
</dbReference>
<accession>A0ABN0YAI0</accession>
<keyword evidence="3" id="KW-1185">Reference proteome</keyword>
<dbReference type="InterPro" id="IPR043917">
    <property type="entry name" value="DUF5753"/>
</dbReference>